<accession>A0ABR5K2F4</accession>
<evidence type="ECO:0000313" key="3">
    <source>
        <dbReference type="Proteomes" id="UP000050668"/>
    </source>
</evidence>
<dbReference type="RefSeq" id="WP_053583800.1">
    <property type="nucleotide sequence ID" value="NZ_LGRV01000003.1"/>
</dbReference>
<keyword evidence="1" id="KW-1133">Transmembrane helix</keyword>
<protein>
    <recommendedName>
        <fullName evidence="4">NADH dehydrogenase</fullName>
    </recommendedName>
</protein>
<keyword evidence="1" id="KW-0812">Transmembrane</keyword>
<sequence length="202" mass="24056">MYDKVVKGCSIFIFIVTITVLALIIAIPILFSAFNADFRGDLTKSEKKKIISQTEQYLYETYPTMKYEIFDFINDNDEFYDNFEYAAMVRNTETKETFVVYENMDKKQIEDTQEEEKFINEQVKPKVISYVNKTFGEPQSIIVRPPYEVDGQSTIFFHLNNKKEDINEEMLQSFIDYLQDELRVKHANVSILYDNEKWKREF</sequence>
<evidence type="ECO:0008006" key="4">
    <source>
        <dbReference type="Google" id="ProtNLM"/>
    </source>
</evidence>
<organism evidence="2 3">
    <name type="scientific">Lysinibacillus contaminans</name>
    <dbReference type="NCBI Taxonomy" id="1293441"/>
    <lineage>
        <taxon>Bacteria</taxon>
        <taxon>Bacillati</taxon>
        <taxon>Bacillota</taxon>
        <taxon>Bacilli</taxon>
        <taxon>Bacillales</taxon>
        <taxon>Bacillaceae</taxon>
        <taxon>Lysinibacillus</taxon>
    </lineage>
</organism>
<name>A0ABR5K2F4_9BACI</name>
<proteinExistence type="predicted"/>
<feature type="transmembrane region" description="Helical" evidence="1">
    <location>
        <begin position="12"/>
        <end position="34"/>
    </location>
</feature>
<keyword evidence="3" id="KW-1185">Reference proteome</keyword>
<gene>
    <name evidence="2" type="ORF">AEA09_10585</name>
</gene>
<reference evidence="3" key="1">
    <citation type="submission" date="2015-07" db="EMBL/GenBank/DDBJ databases">
        <title>Fjat-14205 dsm 2895.</title>
        <authorList>
            <person name="Liu B."/>
            <person name="Wang J."/>
            <person name="Zhu Y."/>
            <person name="Liu G."/>
            <person name="Chen Q."/>
            <person name="Chen Z."/>
            <person name="Lan J."/>
            <person name="Che J."/>
            <person name="Ge C."/>
            <person name="Shi H."/>
            <person name="Pan Z."/>
            <person name="Liu X."/>
        </authorList>
    </citation>
    <scope>NUCLEOTIDE SEQUENCE [LARGE SCALE GENOMIC DNA]</scope>
    <source>
        <strain evidence="3">DSM 25560</strain>
    </source>
</reference>
<dbReference type="Proteomes" id="UP000050668">
    <property type="component" value="Unassembled WGS sequence"/>
</dbReference>
<evidence type="ECO:0000256" key="1">
    <source>
        <dbReference type="SAM" id="Phobius"/>
    </source>
</evidence>
<evidence type="ECO:0000313" key="2">
    <source>
        <dbReference type="EMBL" id="KOS68948.1"/>
    </source>
</evidence>
<comment type="caution">
    <text evidence="2">The sequence shown here is derived from an EMBL/GenBank/DDBJ whole genome shotgun (WGS) entry which is preliminary data.</text>
</comment>
<dbReference type="EMBL" id="LGRV01000003">
    <property type="protein sequence ID" value="KOS68948.1"/>
    <property type="molecule type" value="Genomic_DNA"/>
</dbReference>
<keyword evidence="1" id="KW-0472">Membrane</keyword>